<dbReference type="GO" id="GO:0005829">
    <property type="term" value="C:cytosol"/>
    <property type="evidence" value="ECO:0007669"/>
    <property type="project" value="TreeGrafter"/>
</dbReference>
<dbReference type="OrthoDB" id="9802426at2"/>
<evidence type="ECO:0000256" key="3">
    <source>
        <dbReference type="ARBA" id="ARBA00023015"/>
    </source>
</evidence>
<dbReference type="InterPro" id="IPR001867">
    <property type="entry name" value="OmpR/PhoB-type_DNA-bd"/>
</dbReference>
<evidence type="ECO:0000256" key="6">
    <source>
        <dbReference type="PROSITE-ProRule" id="PRU00169"/>
    </source>
</evidence>
<dbReference type="GO" id="GO:0000156">
    <property type="term" value="F:phosphorelay response regulator activity"/>
    <property type="evidence" value="ECO:0007669"/>
    <property type="project" value="TreeGrafter"/>
</dbReference>
<dbReference type="CDD" id="cd00383">
    <property type="entry name" value="trans_reg_C"/>
    <property type="match status" value="1"/>
</dbReference>
<feature type="domain" description="OmpR/PhoB-type" evidence="9">
    <location>
        <begin position="133"/>
        <end position="234"/>
    </location>
</feature>
<dbReference type="InterPro" id="IPR036388">
    <property type="entry name" value="WH-like_DNA-bd_sf"/>
</dbReference>
<dbReference type="SUPFAM" id="SSF46894">
    <property type="entry name" value="C-terminal effector domain of the bipartite response regulators"/>
    <property type="match status" value="1"/>
</dbReference>
<dbReference type="Gene3D" id="1.10.10.10">
    <property type="entry name" value="Winged helix-like DNA-binding domain superfamily/Winged helix DNA-binding domain"/>
    <property type="match status" value="1"/>
</dbReference>
<evidence type="ECO:0000259" key="8">
    <source>
        <dbReference type="PROSITE" id="PS50110"/>
    </source>
</evidence>
<dbReference type="RefSeq" id="WP_105592138.1">
    <property type="nucleotide sequence ID" value="NZ_PDET01000004.1"/>
</dbReference>
<dbReference type="Proteomes" id="UP000239181">
    <property type="component" value="Unassembled WGS sequence"/>
</dbReference>
<dbReference type="EMBL" id="PDET01000004">
    <property type="protein sequence ID" value="PRD16004.1"/>
    <property type="molecule type" value="Genomic_DNA"/>
</dbReference>
<keyword evidence="1 6" id="KW-0597">Phosphoprotein</keyword>
<evidence type="ECO:0000256" key="2">
    <source>
        <dbReference type="ARBA" id="ARBA00023012"/>
    </source>
</evidence>
<dbReference type="PANTHER" id="PTHR48111">
    <property type="entry name" value="REGULATOR OF RPOS"/>
    <property type="match status" value="1"/>
</dbReference>
<evidence type="ECO:0000256" key="5">
    <source>
        <dbReference type="ARBA" id="ARBA00023163"/>
    </source>
</evidence>
<dbReference type="GO" id="GO:0000976">
    <property type="term" value="F:transcription cis-regulatory region binding"/>
    <property type="evidence" value="ECO:0007669"/>
    <property type="project" value="TreeGrafter"/>
</dbReference>
<dbReference type="SUPFAM" id="SSF52172">
    <property type="entry name" value="CheY-like"/>
    <property type="match status" value="1"/>
</dbReference>
<dbReference type="PANTHER" id="PTHR48111:SF59">
    <property type="entry name" value="TRANSCRIPTIONAL REGULATORY PROTEIN BAER"/>
    <property type="match status" value="1"/>
</dbReference>
<dbReference type="AlphaFoldDB" id="A0A2S9IE35"/>
<proteinExistence type="predicted"/>
<dbReference type="CDD" id="cd17574">
    <property type="entry name" value="REC_OmpR"/>
    <property type="match status" value="1"/>
</dbReference>
<dbReference type="PROSITE" id="PS50110">
    <property type="entry name" value="RESPONSE_REGULATORY"/>
    <property type="match status" value="1"/>
</dbReference>
<sequence length="234" mass="26256">MNTQFPILVVEDEVEIAEIVQAYLQRDGFDTLYAANGVDALELHARHNPCLVILDIRMPGMNGWQVLSELRRRGNTPVLMLTASDGDTDKLAALRIGADDYVIKPFNPDEVVARTHAILRRTACQPRPIAAVPQVLKTARLALYPEEFRVVNIKTEEELAIALTTTEFRLLAHLMRYPKKVFSRLELLENCLAEGETLERTVDSHISKLRKKLEEAGISGIPESVRGLGYRLGD</sequence>
<feature type="DNA-binding region" description="OmpR/PhoB-type" evidence="7">
    <location>
        <begin position="133"/>
        <end position="234"/>
    </location>
</feature>
<accession>A0A2S9IE35</accession>
<dbReference type="Gene3D" id="3.40.50.2300">
    <property type="match status" value="1"/>
</dbReference>
<reference evidence="10 11" key="1">
    <citation type="submission" date="2017-10" db="EMBL/GenBank/DDBJ databases">
        <title>Draft genome of two endophytic bacteria isolated from 'guarana' Paullinia cupana (Mart.) Ducke.</title>
        <authorList>
            <person name="Siqueira K.A."/>
            <person name="Liotti R.G."/>
            <person name="Mendes T.A."/>
            <person name="Soares M.A."/>
        </authorList>
    </citation>
    <scope>NUCLEOTIDE SEQUENCE [LARGE SCALE GENOMIC DNA]</scope>
    <source>
        <strain evidence="10 11">342</strain>
    </source>
</reference>
<dbReference type="PROSITE" id="PS51755">
    <property type="entry name" value="OMPR_PHOB"/>
    <property type="match status" value="1"/>
</dbReference>
<dbReference type="InterPro" id="IPR001789">
    <property type="entry name" value="Sig_transdc_resp-reg_receiver"/>
</dbReference>
<evidence type="ECO:0000313" key="11">
    <source>
        <dbReference type="Proteomes" id="UP000239181"/>
    </source>
</evidence>
<dbReference type="Pfam" id="PF00072">
    <property type="entry name" value="Response_reg"/>
    <property type="match status" value="1"/>
</dbReference>
<dbReference type="InterPro" id="IPR016032">
    <property type="entry name" value="Sig_transdc_resp-reg_C-effctor"/>
</dbReference>
<keyword evidence="5" id="KW-0804">Transcription</keyword>
<dbReference type="Pfam" id="PF00486">
    <property type="entry name" value="Trans_reg_C"/>
    <property type="match status" value="1"/>
</dbReference>
<keyword evidence="11" id="KW-1185">Reference proteome</keyword>
<gene>
    <name evidence="10" type="ORF">CQW29_07700</name>
</gene>
<name>A0A2S9IE35_9GAMM</name>
<dbReference type="GO" id="GO:0032993">
    <property type="term" value="C:protein-DNA complex"/>
    <property type="evidence" value="ECO:0007669"/>
    <property type="project" value="TreeGrafter"/>
</dbReference>
<keyword evidence="4 7" id="KW-0238">DNA-binding</keyword>
<dbReference type="GO" id="GO:0006355">
    <property type="term" value="P:regulation of DNA-templated transcription"/>
    <property type="evidence" value="ECO:0007669"/>
    <property type="project" value="InterPro"/>
</dbReference>
<dbReference type="SMART" id="SM00448">
    <property type="entry name" value="REC"/>
    <property type="match status" value="1"/>
</dbReference>
<keyword evidence="3" id="KW-0805">Transcription regulation</keyword>
<evidence type="ECO:0000256" key="4">
    <source>
        <dbReference type="ARBA" id="ARBA00023125"/>
    </source>
</evidence>
<dbReference type="InterPro" id="IPR011006">
    <property type="entry name" value="CheY-like_superfamily"/>
</dbReference>
<evidence type="ECO:0000259" key="9">
    <source>
        <dbReference type="PROSITE" id="PS51755"/>
    </source>
</evidence>
<comment type="caution">
    <text evidence="10">The sequence shown here is derived from an EMBL/GenBank/DDBJ whole genome shotgun (WGS) entry which is preliminary data.</text>
</comment>
<dbReference type="InterPro" id="IPR039420">
    <property type="entry name" value="WalR-like"/>
</dbReference>
<dbReference type="Gene3D" id="6.10.250.690">
    <property type="match status" value="1"/>
</dbReference>
<protein>
    <submittedName>
        <fullName evidence="10">DNA-binding response regulator</fullName>
    </submittedName>
</protein>
<feature type="domain" description="Response regulatory" evidence="8">
    <location>
        <begin position="6"/>
        <end position="119"/>
    </location>
</feature>
<dbReference type="FunFam" id="3.40.50.2300:FF:000001">
    <property type="entry name" value="DNA-binding response regulator PhoB"/>
    <property type="match status" value="1"/>
</dbReference>
<organism evidence="10 11">
    <name type="scientific">Pantoea coffeiphila</name>
    <dbReference type="NCBI Taxonomy" id="1465635"/>
    <lineage>
        <taxon>Bacteria</taxon>
        <taxon>Pseudomonadati</taxon>
        <taxon>Pseudomonadota</taxon>
        <taxon>Gammaproteobacteria</taxon>
        <taxon>Enterobacterales</taxon>
        <taxon>Erwiniaceae</taxon>
        <taxon>Pantoea</taxon>
    </lineage>
</organism>
<evidence type="ECO:0000313" key="10">
    <source>
        <dbReference type="EMBL" id="PRD16004.1"/>
    </source>
</evidence>
<dbReference type="SMART" id="SM00862">
    <property type="entry name" value="Trans_reg_C"/>
    <property type="match status" value="1"/>
</dbReference>
<evidence type="ECO:0000256" key="7">
    <source>
        <dbReference type="PROSITE-ProRule" id="PRU01091"/>
    </source>
</evidence>
<evidence type="ECO:0000256" key="1">
    <source>
        <dbReference type="ARBA" id="ARBA00022553"/>
    </source>
</evidence>
<feature type="modified residue" description="4-aspartylphosphate" evidence="6">
    <location>
        <position position="55"/>
    </location>
</feature>
<keyword evidence="2" id="KW-0902">Two-component regulatory system</keyword>